<sequence length="102" mass="10627">MRVQSLLAACAASVLLLPLAAHAGKFPPGGEQAYMAQCQPAATAQGLSAADAKQHCECGATALKAKLSDKEIKDLDSKDGVDAPLMQKAQMVVQEACMKDKQ</sequence>
<dbReference type="RefSeq" id="WP_029613139.1">
    <property type="nucleotide sequence ID" value="NZ_CP031641.1"/>
</dbReference>
<feature type="signal peptide" evidence="1">
    <location>
        <begin position="1"/>
        <end position="23"/>
    </location>
</feature>
<protein>
    <recommendedName>
        <fullName evidence="4">Secreted protein</fullName>
    </recommendedName>
</protein>
<evidence type="ECO:0000313" key="2">
    <source>
        <dbReference type="EMBL" id="AXO88001.1"/>
    </source>
</evidence>
<dbReference type="Proteomes" id="UP000258127">
    <property type="component" value="Chromosome"/>
</dbReference>
<keyword evidence="3" id="KW-1185">Reference proteome</keyword>
<evidence type="ECO:0000256" key="1">
    <source>
        <dbReference type="SAM" id="SignalP"/>
    </source>
</evidence>
<reference evidence="2 3" key="1">
    <citation type="submission" date="2018-08" db="EMBL/GenBank/DDBJ databases">
        <authorList>
            <person name="Lee Y."/>
            <person name="Kakembo D."/>
        </authorList>
    </citation>
    <scope>NUCLEOTIDE SEQUENCE [LARGE SCALE GENOMIC DNA]</scope>
    <source>
        <strain evidence="2 3">JBCS1880</strain>
    </source>
</reference>
<keyword evidence="1" id="KW-0732">Signal</keyword>
<dbReference type="AlphaFoldDB" id="A0AAI8KA20"/>
<name>A0AAI8KA20_9PSED</name>
<gene>
    <name evidence="2" type="ORF">DZC75_08310</name>
</gene>
<proteinExistence type="predicted"/>
<organism evidence="2 3">
    <name type="scientific">Pseudomonas parafulva</name>
    <dbReference type="NCBI Taxonomy" id="157782"/>
    <lineage>
        <taxon>Bacteria</taxon>
        <taxon>Pseudomonadati</taxon>
        <taxon>Pseudomonadota</taxon>
        <taxon>Gammaproteobacteria</taxon>
        <taxon>Pseudomonadales</taxon>
        <taxon>Pseudomonadaceae</taxon>
        <taxon>Pseudomonas</taxon>
    </lineage>
</organism>
<accession>A0AAI8KA20</accession>
<dbReference type="EMBL" id="CP031641">
    <property type="protein sequence ID" value="AXO88001.1"/>
    <property type="molecule type" value="Genomic_DNA"/>
</dbReference>
<evidence type="ECO:0008006" key="4">
    <source>
        <dbReference type="Google" id="ProtNLM"/>
    </source>
</evidence>
<feature type="chain" id="PRO_5042617625" description="Secreted protein" evidence="1">
    <location>
        <begin position="24"/>
        <end position="102"/>
    </location>
</feature>
<evidence type="ECO:0000313" key="3">
    <source>
        <dbReference type="Proteomes" id="UP000258127"/>
    </source>
</evidence>